<dbReference type="SUPFAM" id="SSF50978">
    <property type="entry name" value="WD40 repeat-like"/>
    <property type="match status" value="1"/>
</dbReference>
<dbReference type="GO" id="GO:0005198">
    <property type="term" value="F:structural molecule activity"/>
    <property type="evidence" value="ECO:0007669"/>
    <property type="project" value="TreeGrafter"/>
</dbReference>
<evidence type="ECO:0000256" key="3">
    <source>
        <dbReference type="ARBA" id="ARBA00009358"/>
    </source>
</evidence>
<evidence type="ECO:0000313" key="18">
    <source>
        <dbReference type="EMBL" id="CAF9924362.1"/>
    </source>
</evidence>
<feature type="compositionally biased region" description="Polar residues" evidence="16">
    <location>
        <begin position="909"/>
        <end position="918"/>
    </location>
</feature>
<dbReference type="InterPro" id="IPR040251">
    <property type="entry name" value="SEC31-like"/>
</dbReference>
<dbReference type="GO" id="GO:0005789">
    <property type="term" value="C:endoplasmic reticulum membrane"/>
    <property type="evidence" value="ECO:0007669"/>
    <property type="project" value="UniProtKB-SubCell"/>
</dbReference>
<dbReference type="EMBL" id="CAJPDQ010000021">
    <property type="protein sequence ID" value="CAF9924362.1"/>
    <property type="molecule type" value="Genomic_DNA"/>
</dbReference>
<dbReference type="InterPro" id="IPR001680">
    <property type="entry name" value="WD40_rpt"/>
</dbReference>
<feature type="repeat" description="WD" evidence="15">
    <location>
        <begin position="163"/>
        <end position="205"/>
    </location>
</feature>
<evidence type="ECO:0000256" key="7">
    <source>
        <dbReference type="ARBA" id="ARBA00022574"/>
    </source>
</evidence>
<feature type="compositionally biased region" description="Basic and acidic residues" evidence="16">
    <location>
        <begin position="1122"/>
        <end position="1139"/>
    </location>
</feature>
<dbReference type="Gene3D" id="1.25.40.1030">
    <property type="match status" value="1"/>
</dbReference>
<evidence type="ECO:0000256" key="11">
    <source>
        <dbReference type="ARBA" id="ARBA00022927"/>
    </source>
</evidence>
<dbReference type="PANTHER" id="PTHR13923">
    <property type="entry name" value="SEC31-RELATED PROTEIN"/>
    <property type="match status" value="1"/>
</dbReference>
<feature type="compositionally biased region" description="Pro residues" evidence="16">
    <location>
        <begin position="935"/>
        <end position="946"/>
    </location>
</feature>
<keyword evidence="7 15" id="KW-0853">WD repeat</keyword>
<name>A0A8H3FKA4_9LECA</name>
<feature type="compositionally biased region" description="Pro residues" evidence="16">
    <location>
        <begin position="964"/>
        <end position="978"/>
    </location>
</feature>
<feature type="domain" description="SRA1/Sec31" evidence="17">
    <location>
        <begin position="1107"/>
        <end position="1243"/>
    </location>
</feature>
<keyword evidence="12" id="KW-0472">Membrane</keyword>
<dbReference type="FunFam" id="2.130.10.10:FF:000193">
    <property type="entry name" value="Protein transport protein SEC31, putative"/>
    <property type="match status" value="1"/>
</dbReference>
<dbReference type="SMART" id="SM00320">
    <property type="entry name" value="WD40"/>
    <property type="match status" value="5"/>
</dbReference>
<dbReference type="GO" id="GO:0015031">
    <property type="term" value="P:protein transport"/>
    <property type="evidence" value="ECO:0007669"/>
    <property type="project" value="UniProtKB-KW"/>
</dbReference>
<keyword evidence="19" id="KW-1185">Reference proteome</keyword>
<comment type="similarity">
    <text evidence="3">Belongs to the WD repeat SEC31 family.</text>
</comment>
<evidence type="ECO:0000259" key="17">
    <source>
        <dbReference type="Pfam" id="PF07304"/>
    </source>
</evidence>
<accession>A0A8H3FKA4</accession>
<evidence type="ECO:0000256" key="15">
    <source>
        <dbReference type="PROSITE-ProRule" id="PRU00221"/>
    </source>
</evidence>
<keyword evidence="8" id="KW-0677">Repeat</keyword>
<evidence type="ECO:0000256" key="16">
    <source>
        <dbReference type="SAM" id="MobiDB-lite"/>
    </source>
</evidence>
<feature type="compositionally biased region" description="Pro residues" evidence="16">
    <location>
        <begin position="1046"/>
        <end position="1070"/>
    </location>
</feature>
<dbReference type="GO" id="GO:0090110">
    <property type="term" value="P:COPII-coated vesicle cargo loading"/>
    <property type="evidence" value="ECO:0007669"/>
    <property type="project" value="TreeGrafter"/>
</dbReference>
<feature type="compositionally biased region" description="Pro residues" evidence="16">
    <location>
        <begin position="1094"/>
        <end position="1121"/>
    </location>
</feature>
<evidence type="ECO:0000256" key="2">
    <source>
        <dbReference type="ARBA" id="ARBA00004397"/>
    </source>
</evidence>
<dbReference type="GO" id="GO:0007029">
    <property type="term" value="P:endoplasmic reticulum organization"/>
    <property type="evidence" value="ECO:0007669"/>
    <property type="project" value="TreeGrafter"/>
</dbReference>
<feature type="compositionally biased region" description="Polar residues" evidence="16">
    <location>
        <begin position="826"/>
        <end position="835"/>
    </location>
</feature>
<comment type="function">
    <text evidence="14">Component of the coat protein complex II (COPII) which promotes the formation of transport vesicles from the endoplasmic reticulum (ER). The coat has two main functions, the physical deformation of the endoplasmic reticulum membrane into vesicles and the selection of cargo molecules.</text>
</comment>
<feature type="compositionally biased region" description="Low complexity" evidence="16">
    <location>
        <begin position="999"/>
        <end position="1020"/>
    </location>
</feature>
<evidence type="ECO:0000256" key="8">
    <source>
        <dbReference type="ARBA" id="ARBA00022737"/>
    </source>
</evidence>
<feature type="region of interest" description="Disordered" evidence="16">
    <location>
        <begin position="820"/>
        <end position="871"/>
    </location>
</feature>
<feature type="compositionally biased region" description="Low complexity" evidence="16">
    <location>
        <begin position="894"/>
        <end position="908"/>
    </location>
</feature>
<dbReference type="InterPro" id="IPR015943">
    <property type="entry name" value="WD40/YVTN_repeat-like_dom_sf"/>
</dbReference>
<evidence type="ECO:0000256" key="1">
    <source>
        <dbReference type="ARBA" id="ARBA00004299"/>
    </source>
</evidence>
<feature type="compositionally biased region" description="Polar residues" evidence="16">
    <location>
        <begin position="980"/>
        <end position="994"/>
    </location>
</feature>
<dbReference type="Gene3D" id="2.130.10.10">
    <property type="entry name" value="YVTN repeat-like/Quinoprotein amine dehydrogenase"/>
    <property type="match status" value="1"/>
</dbReference>
<protein>
    <recommendedName>
        <fullName evidence="5">Protein transport protein SEC31</fullName>
    </recommendedName>
    <alternativeName>
        <fullName evidence="4">Protein transport protein sec31</fullName>
    </alternativeName>
</protein>
<dbReference type="OrthoDB" id="542917at2759"/>
<gene>
    <name evidence="18" type="ORF">GOMPHAMPRED_003605</name>
</gene>
<dbReference type="Pfam" id="PF07304">
    <property type="entry name" value="SRA1"/>
    <property type="match status" value="1"/>
</dbReference>
<dbReference type="GO" id="GO:0070971">
    <property type="term" value="C:endoplasmic reticulum exit site"/>
    <property type="evidence" value="ECO:0007669"/>
    <property type="project" value="TreeGrafter"/>
</dbReference>
<evidence type="ECO:0000256" key="10">
    <source>
        <dbReference type="ARBA" id="ARBA00022892"/>
    </source>
</evidence>
<proteinExistence type="inferred from homology"/>
<dbReference type="Proteomes" id="UP000664169">
    <property type="component" value="Unassembled WGS sequence"/>
</dbReference>
<organism evidence="18 19">
    <name type="scientific">Gomphillus americanus</name>
    <dbReference type="NCBI Taxonomy" id="1940652"/>
    <lineage>
        <taxon>Eukaryota</taxon>
        <taxon>Fungi</taxon>
        <taxon>Dikarya</taxon>
        <taxon>Ascomycota</taxon>
        <taxon>Pezizomycotina</taxon>
        <taxon>Lecanoromycetes</taxon>
        <taxon>OSLEUM clade</taxon>
        <taxon>Ostropomycetidae</taxon>
        <taxon>Ostropales</taxon>
        <taxon>Graphidaceae</taxon>
        <taxon>Gomphilloideae</taxon>
        <taxon>Gomphillus</taxon>
    </lineage>
</organism>
<evidence type="ECO:0000256" key="13">
    <source>
        <dbReference type="ARBA" id="ARBA00023329"/>
    </source>
</evidence>
<keyword evidence="13" id="KW-0968">Cytoplasmic vesicle</keyword>
<comment type="subcellular location">
    <subcellularLocation>
        <location evidence="1">Cytoplasmic vesicle</location>
        <location evidence="1">COPII-coated vesicle membrane</location>
        <topology evidence="1">Peripheral membrane protein</topology>
        <orientation evidence="1">Cytoplasmic side</orientation>
    </subcellularLocation>
    <subcellularLocation>
        <location evidence="2">Endoplasmic reticulum membrane</location>
        <topology evidence="2">Peripheral membrane protein</topology>
        <orientation evidence="2">Cytoplasmic side</orientation>
    </subcellularLocation>
</comment>
<dbReference type="Gene3D" id="1.20.940.10">
    <property type="entry name" value="Functional domain of the splicing factor Prp18"/>
    <property type="match status" value="1"/>
</dbReference>
<feature type="compositionally biased region" description="Polar residues" evidence="16">
    <location>
        <begin position="844"/>
        <end position="854"/>
    </location>
</feature>
<feature type="compositionally biased region" description="Low complexity" evidence="16">
    <location>
        <begin position="855"/>
        <end position="871"/>
    </location>
</feature>
<dbReference type="PANTHER" id="PTHR13923:SF11">
    <property type="entry name" value="SECRETORY 31, ISOFORM D"/>
    <property type="match status" value="1"/>
</dbReference>
<keyword evidence="10" id="KW-0931">ER-Golgi transport</keyword>
<evidence type="ECO:0000256" key="5">
    <source>
        <dbReference type="ARBA" id="ARBA00021236"/>
    </source>
</evidence>
<keyword evidence="11" id="KW-0653">Protein transport</keyword>
<evidence type="ECO:0000256" key="12">
    <source>
        <dbReference type="ARBA" id="ARBA00023136"/>
    </source>
</evidence>
<feature type="region of interest" description="Disordered" evidence="16">
    <location>
        <begin position="884"/>
        <end position="1142"/>
    </location>
</feature>
<evidence type="ECO:0000256" key="9">
    <source>
        <dbReference type="ARBA" id="ARBA00022824"/>
    </source>
</evidence>
<dbReference type="Pfam" id="PF00400">
    <property type="entry name" value="WD40"/>
    <property type="match status" value="1"/>
</dbReference>
<evidence type="ECO:0000256" key="4">
    <source>
        <dbReference type="ARBA" id="ARBA00013507"/>
    </source>
</evidence>
<comment type="caution">
    <text evidence="18">The sequence shown here is derived from an EMBL/GenBank/DDBJ whole genome shotgun (WGS) entry which is preliminary data.</text>
</comment>
<dbReference type="InterPro" id="IPR036322">
    <property type="entry name" value="WD40_repeat_dom_sf"/>
</dbReference>
<dbReference type="InterPro" id="IPR009917">
    <property type="entry name" value="SRA1/Sec31"/>
</dbReference>
<keyword evidence="6" id="KW-0813">Transport</keyword>
<reference evidence="18" key="1">
    <citation type="submission" date="2021-03" db="EMBL/GenBank/DDBJ databases">
        <authorList>
            <person name="Tagirdzhanova G."/>
        </authorList>
    </citation>
    <scope>NUCLEOTIDE SEQUENCE</scope>
</reference>
<dbReference type="GO" id="GO:0030127">
    <property type="term" value="C:COPII vesicle coat"/>
    <property type="evidence" value="ECO:0007669"/>
    <property type="project" value="TreeGrafter"/>
</dbReference>
<evidence type="ECO:0000313" key="19">
    <source>
        <dbReference type="Proteomes" id="UP000664169"/>
    </source>
</evidence>
<feature type="compositionally biased region" description="Polar residues" evidence="16">
    <location>
        <begin position="1072"/>
        <end position="1084"/>
    </location>
</feature>
<evidence type="ECO:0000256" key="6">
    <source>
        <dbReference type="ARBA" id="ARBA00022448"/>
    </source>
</evidence>
<sequence length="1246" mass="135265">MVRLREVPRTAAFAWSPGTSLPFIATGSKAGAVDADFSTDTQLELWDLDLEKAHLNQELQPVASITTDSRFYNLAWTNAGDESKPGIIAGALESGALDVWDAEKLLSSDSSALISHTSKHSGPIKALQFNAKRPELLATAGAKGELYINDMNNLANAIKLGNTAARADDLECLDWNKKVAHIMVTGSSGGFVTVWDVRSKKENLTLNNQGRKAVSAIAWDPEQSTRLITAVPLDQSPVILTWDLRNTNQPQQVLQGHEGGVLSLSWCLQDPDLLLSCGKDNRTICWNPQTGQAYGDFPVVTNWTFQTNFSPHNPDLLATASFDGKIAVQTLQNTKPDTSEASKAQALDGADFFANAQNQPQASSFSLPKAPSWLERPFGVSFAFGGKIVKFGPSGDGTTPRKSTISISNFAVDEDIWTVTEAFAKSMSAKDLTSVCETRISQATLESEKTDWKVIETLTAENPRKELINYIGIYKEGEEPTGINGAADDASPTENGTKDDASFFEGGQDGDNFLSGIASTKGAKTNNPFQLFDNKESDVEKKITKLLLLGQFEKAMEVCLIENRLSDAFMIAMCGGQKCMDRVQKAYFKIQRDGPNYVRLLASVVGKNLWDLVYNADLKDWREVMATLCTYASTDEFPDLCEALGERLEDLSKRESDHSQKQNASFCYIAGSKLEKVVGVWIQELEYNEQKGLKEDTEGSSFSIHAKALQTFIEKVTIFREVTKYQDKQRSATENWKLQELYEKYIEYADIVASHGQLEIASQYLSLLPDQYPAADIARSRVRQAINRPAVAPVTRASHQPTASRTFIPAQPAAIPQASAPFAQPTPFNNSNVPQAPNPYAPAASTQPNYSQSGPYAPSNVNAYAPNNPYAPQQPMQIPGRAVVAPPPAFSQGPPRASTASPAVAPAAQQKNMQNWNDTPADFFKAPTSRRATPAQPPPTTAPPPFATTTPPMGNAPFVIPKATPAPAPPPPKGPAPPARTSTPQMNQSVTTQIPARPPSAAANNYAPPPAFAQQPNQIPRGPSPYNLPPTGSGPVPAGRYAPAPGSIPEPQMQPAPPQPVTRGPPPPNPYASRQSFSQDQTFGRHTLQRGGPPQGPPQGPPMGNFAPPPQQQAAAPAPPPKAEKPPTPKFPPGDRTHIPPEAQPIFNLLSADMQRVKARAPPQFAKHVEDTEKRLNILFDNLNNQTMLKPNTVEDMVRLAEAVQSKDYDTAMNIHLDIYSNRTAECGNWMPGVKRLITMSRATAS</sequence>
<dbReference type="FunFam" id="1.20.940.10:FF:000007">
    <property type="entry name" value="Protein transport protein (SEC31), putative"/>
    <property type="match status" value="1"/>
</dbReference>
<keyword evidence="9" id="KW-0256">Endoplasmic reticulum</keyword>
<evidence type="ECO:0000256" key="14">
    <source>
        <dbReference type="ARBA" id="ARBA00025471"/>
    </source>
</evidence>
<dbReference type="AlphaFoldDB" id="A0A8H3FKA4"/>
<dbReference type="PROSITE" id="PS50082">
    <property type="entry name" value="WD_REPEATS_2"/>
    <property type="match status" value="1"/>
</dbReference>